<sequence length="344" mass="38574" precursor="true">MLLLPRRDMERRTFLGSAVGSIAMAASADAQTTPLPRPAETRKGDMLYRSFGKTGETVSVIGVGGSHIGQTPEDLAQRIVRTAIDRGINFMDNSWDYNNGDGQGETKMGKALRDGYRQKVFLMTKVDGRTKDAAAKQIDESLKRLQTDHVELMQYHEVIRMEDADRFFAEEGALEAFLDARKAGKIRYIGFTGHKDPAIHLRMLEVARQKGFHFDAVLFPSNVMDWSFRSFVHQVMPEALKEGIAVQTMKPMGSKFILESKTVTPDECLLYALSQPTSVVIHGMDKMEYLEQTLSLVRNFRPLTQEQVTALANKARQAAMTGNFEKFKTSAHFDSTAKNPTWLG</sequence>
<evidence type="ECO:0000313" key="2">
    <source>
        <dbReference type="EMBL" id="ABJ83992.1"/>
    </source>
</evidence>
<dbReference type="AlphaFoldDB" id="Q022V8"/>
<dbReference type="eggNOG" id="COG0667">
    <property type="taxonomic scope" value="Bacteria"/>
</dbReference>
<dbReference type="InterPro" id="IPR023210">
    <property type="entry name" value="NADP_OxRdtase_dom"/>
</dbReference>
<dbReference type="EMBL" id="CP000473">
    <property type="protein sequence ID" value="ABJ83992.1"/>
    <property type="molecule type" value="Genomic_DNA"/>
</dbReference>
<feature type="domain" description="NADP-dependent oxidoreductase" evidence="1">
    <location>
        <begin position="61"/>
        <end position="262"/>
    </location>
</feature>
<dbReference type="PANTHER" id="PTHR43312:SF1">
    <property type="entry name" value="NADP-DEPENDENT OXIDOREDUCTASE DOMAIN-CONTAINING PROTEIN"/>
    <property type="match status" value="1"/>
</dbReference>
<dbReference type="InterPro" id="IPR053135">
    <property type="entry name" value="AKR2_Oxidoreductase"/>
</dbReference>
<dbReference type="KEGG" id="sus:Acid_3009"/>
<dbReference type="PANTHER" id="PTHR43312">
    <property type="entry name" value="D-THREO-ALDOSE 1-DEHYDROGENASE"/>
    <property type="match status" value="1"/>
</dbReference>
<dbReference type="Pfam" id="PF00248">
    <property type="entry name" value="Aldo_ket_red"/>
    <property type="match status" value="1"/>
</dbReference>
<evidence type="ECO:0000259" key="1">
    <source>
        <dbReference type="Pfam" id="PF00248"/>
    </source>
</evidence>
<organism evidence="2">
    <name type="scientific">Solibacter usitatus (strain Ellin6076)</name>
    <dbReference type="NCBI Taxonomy" id="234267"/>
    <lineage>
        <taxon>Bacteria</taxon>
        <taxon>Pseudomonadati</taxon>
        <taxon>Acidobacteriota</taxon>
        <taxon>Terriglobia</taxon>
        <taxon>Bryobacterales</taxon>
        <taxon>Solibacteraceae</taxon>
        <taxon>Candidatus Solibacter</taxon>
    </lineage>
</organism>
<dbReference type="InParanoid" id="Q022V8"/>
<name>Q022V8_SOLUE</name>
<dbReference type="InterPro" id="IPR036812">
    <property type="entry name" value="NAD(P)_OxRdtase_dom_sf"/>
</dbReference>
<dbReference type="STRING" id="234267.Acid_3009"/>
<dbReference type="CDD" id="cd19100">
    <property type="entry name" value="AKR_unchar"/>
    <property type="match status" value="1"/>
</dbReference>
<dbReference type="InterPro" id="IPR006311">
    <property type="entry name" value="TAT_signal"/>
</dbReference>
<dbReference type="PROSITE" id="PS51318">
    <property type="entry name" value="TAT"/>
    <property type="match status" value="1"/>
</dbReference>
<proteinExistence type="predicted"/>
<reference evidence="2" key="1">
    <citation type="submission" date="2006-10" db="EMBL/GenBank/DDBJ databases">
        <title>Complete sequence of Solibacter usitatus Ellin6076.</title>
        <authorList>
            <consortium name="US DOE Joint Genome Institute"/>
            <person name="Copeland A."/>
            <person name="Lucas S."/>
            <person name="Lapidus A."/>
            <person name="Barry K."/>
            <person name="Detter J.C."/>
            <person name="Glavina del Rio T."/>
            <person name="Hammon N."/>
            <person name="Israni S."/>
            <person name="Dalin E."/>
            <person name="Tice H."/>
            <person name="Pitluck S."/>
            <person name="Thompson L.S."/>
            <person name="Brettin T."/>
            <person name="Bruce D."/>
            <person name="Han C."/>
            <person name="Tapia R."/>
            <person name="Gilna P."/>
            <person name="Schmutz J."/>
            <person name="Larimer F."/>
            <person name="Land M."/>
            <person name="Hauser L."/>
            <person name="Kyrpides N."/>
            <person name="Mikhailova N."/>
            <person name="Janssen P.H."/>
            <person name="Kuske C.R."/>
            <person name="Richardson P."/>
        </authorList>
    </citation>
    <scope>NUCLEOTIDE SEQUENCE</scope>
    <source>
        <strain evidence="2">Ellin6076</strain>
    </source>
</reference>
<protein>
    <submittedName>
        <fullName evidence="2">Aldo/keto reductase</fullName>
    </submittedName>
</protein>
<accession>Q022V8</accession>
<gene>
    <name evidence="2" type="ordered locus">Acid_3009</name>
</gene>
<dbReference type="SUPFAM" id="SSF51430">
    <property type="entry name" value="NAD(P)-linked oxidoreductase"/>
    <property type="match status" value="1"/>
</dbReference>
<dbReference type="Gene3D" id="3.20.20.100">
    <property type="entry name" value="NADP-dependent oxidoreductase domain"/>
    <property type="match status" value="1"/>
</dbReference>
<dbReference type="HOGENOM" id="CLU_023205_3_0_0"/>